<evidence type="ECO:0000256" key="4">
    <source>
        <dbReference type="ARBA" id="ARBA00023163"/>
    </source>
</evidence>
<dbReference type="PANTHER" id="PTHR31391">
    <property type="entry name" value="B3 DOMAIN-CONTAINING PROTEIN OS11G0197600-RELATED"/>
    <property type="match status" value="1"/>
</dbReference>
<evidence type="ECO:0000256" key="1">
    <source>
        <dbReference type="ARBA" id="ARBA00004123"/>
    </source>
</evidence>
<evidence type="ECO:0000256" key="5">
    <source>
        <dbReference type="ARBA" id="ARBA00023242"/>
    </source>
</evidence>
<reference evidence="8 9" key="1">
    <citation type="journal article" date="2020" name="IScience">
        <title>Genome Sequencing of the Endangered Kingdonia uniflora (Circaeasteraceae, Ranunculales) Reveals Potential Mechanisms of Evolutionary Specialization.</title>
        <authorList>
            <person name="Sun Y."/>
            <person name="Deng T."/>
            <person name="Zhang A."/>
            <person name="Moore M.J."/>
            <person name="Landis J.B."/>
            <person name="Lin N."/>
            <person name="Zhang H."/>
            <person name="Zhang X."/>
            <person name="Huang J."/>
            <person name="Zhang X."/>
            <person name="Sun H."/>
            <person name="Wang H."/>
        </authorList>
    </citation>
    <scope>NUCLEOTIDE SEQUENCE [LARGE SCALE GENOMIC DNA]</scope>
    <source>
        <strain evidence="8">TB1705</strain>
        <tissue evidence="8">Leaf</tissue>
    </source>
</reference>
<keyword evidence="5" id="KW-0539">Nucleus</keyword>
<feature type="region of interest" description="Disordered" evidence="6">
    <location>
        <begin position="142"/>
        <end position="165"/>
    </location>
</feature>
<dbReference type="Pfam" id="PF02362">
    <property type="entry name" value="B3"/>
    <property type="match status" value="2"/>
</dbReference>
<dbReference type="InterPro" id="IPR044837">
    <property type="entry name" value="REM16-like"/>
</dbReference>
<feature type="domain" description="TF-B3" evidence="7">
    <location>
        <begin position="309"/>
        <end position="408"/>
    </location>
</feature>
<evidence type="ECO:0000256" key="2">
    <source>
        <dbReference type="ARBA" id="ARBA00023015"/>
    </source>
</evidence>
<comment type="subcellular location">
    <subcellularLocation>
        <location evidence="1">Nucleus</location>
    </subcellularLocation>
</comment>
<dbReference type="PROSITE" id="PS50863">
    <property type="entry name" value="B3"/>
    <property type="match status" value="2"/>
</dbReference>
<keyword evidence="2" id="KW-0805">Transcription regulation</keyword>
<dbReference type="Gene3D" id="2.40.330.10">
    <property type="entry name" value="DNA-binding pseudobarrel domain"/>
    <property type="match status" value="2"/>
</dbReference>
<dbReference type="OrthoDB" id="635132at2759"/>
<dbReference type="SUPFAM" id="SSF101936">
    <property type="entry name" value="DNA-binding pseudobarrel domain"/>
    <property type="match status" value="2"/>
</dbReference>
<proteinExistence type="predicted"/>
<dbReference type="GO" id="GO:0003677">
    <property type="term" value="F:DNA binding"/>
    <property type="evidence" value="ECO:0007669"/>
    <property type="project" value="UniProtKB-KW"/>
</dbReference>
<comment type="caution">
    <text evidence="8">The sequence shown here is derived from an EMBL/GenBank/DDBJ whole genome shotgun (WGS) entry which is preliminary data.</text>
</comment>
<keyword evidence="9" id="KW-1185">Reference proteome</keyword>
<dbReference type="InterPro" id="IPR003340">
    <property type="entry name" value="B3_DNA-bd"/>
</dbReference>
<dbReference type="CDD" id="cd10017">
    <property type="entry name" value="B3_DNA"/>
    <property type="match status" value="2"/>
</dbReference>
<accession>A0A7J7MRM0</accession>
<keyword evidence="4" id="KW-0804">Transcription</keyword>
<evidence type="ECO:0000313" key="9">
    <source>
        <dbReference type="Proteomes" id="UP000541444"/>
    </source>
</evidence>
<sequence>MRMDAEACEECIEKCKLIHGGRDSLPLVTSFFKIMIGAQFLDRMLIPRPFAKTIVPLDETWTCLEDTKGQRWRVKISTVDTYLAFEQGWPKFASEHSIESGDFVVFHYFVGSHFVTQIYNQSGSEKLNFSKKSNTDVMNKPMTKISSTSRNAPPNIAQNGLGNERKSFSRCDHDIEMMNIGGGRTLYKRKQVDSNVGKNRGQYPSKSTPLAGSNNNVREIIKEVPSCSKGKELKSMKKSHEEKIEVKHVGKRLKSIEEDHKDKVKAKQGNKPVVVKVEPDRPVVVKVELEDHTFPDMEIDESIPVDLPNVHFFPSVSALNPSFLEIPTELPYVRRRGHWKRERRIVFLRDPSMNIWPVFYYERPRFKVLAGGWEYFAKANGIQLGDMCFLEVEDAMEGLFRVRISRKPL</sequence>
<dbReference type="InterPro" id="IPR015300">
    <property type="entry name" value="DNA-bd_pseudobarrel_sf"/>
</dbReference>
<organism evidence="8 9">
    <name type="scientific">Kingdonia uniflora</name>
    <dbReference type="NCBI Taxonomy" id="39325"/>
    <lineage>
        <taxon>Eukaryota</taxon>
        <taxon>Viridiplantae</taxon>
        <taxon>Streptophyta</taxon>
        <taxon>Embryophyta</taxon>
        <taxon>Tracheophyta</taxon>
        <taxon>Spermatophyta</taxon>
        <taxon>Magnoliopsida</taxon>
        <taxon>Ranunculales</taxon>
        <taxon>Circaeasteraceae</taxon>
        <taxon>Kingdonia</taxon>
    </lineage>
</organism>
<evidence type="ECO:0000256" key="6">
    <source>
        <dbReference type="SAM" id="MobiDB-lite"/>
    </source>
</evidence>
<dbReference type="PANTHER" id="PTHR31391:SF108">
    <property type="entry name" value="TF-B3 DOMAIN-CONTAINING PROTEIN"/>
    <property type="match status" value="1"/>
</dbReference>
<evidence type="ECO:0000256" key="3">
    <source>
        <dbReference type="ARBA" id="ARBA00023125"/>
    </source>
</evidence>
<keyword evidence="3" id="KW-0238">DNA-binding</keyword>
<dbReference type="EMBL" id="JACGCM010001275">
    <property type="protein sequence ID" value="KAF6157561.1"/>
    <property type="molecule type" value="Genomic_DNA"/>
</dbReference>
<feature type="compositionally biased region" description="Polar residues" evidence="6">
    <location>
        <begin position="144"/>
        <end position="161"/>
    </location>
</feature>
<protein>
    <recommendedName>
        <fullName evidence="7">TF-B3 domain-containing protein</fullName>
    </recommendedName>
</protein>
<dbReference type="SMART" id="SM01019">
    <property type="entry name" value="B3"/>
    <property type="match status" value="2"/>
</dbReference>
<name>A0A7J7MRM0_9MAGN</name>
<dbReference type="GO" id="GO:0005634">
    <property type="term" value="C:nucleus"/>
    <property type="evidence" value="ECO:0007669"/>
    <property type="project" value="UniProtKB-SubCell"/>
</dbReference>
<evidence type="ECO:0000259" key="7">
    <source>
        <dbReference type="PROSITE" id="PS50863"/>
    </source>
</evidence>
<feature type="domain" description="TF-B3" evidence="7">
    <location>
        <begin position="29"/>
        <end position="122"/>
    </location>
</feature>
<dbReference type="Proteomes" id="UP000541444">
    <property type="component" value="Unassembled WGS sequence"/>
</dbReference>
<evidence type="ECO:0000313" key="8">
    <source>
        <dbReference type="EMBL" id="KAF6157561.1"/>
    </source>
</evidence>
<gene>
    <name evidence="8" type="ORF">GIB67_004499</name>
</gene>
<dbReference type="AlphaFoldDB" id="A0A7J7MRM0"/>